<dbReference type="SUPFAM" id="SSF51905">
    <property type="entry name" value="FAD/NAD(P)-binding domain"/>
    <property type="match status" value="1"/>
</dbReference>
<gene>
    <name evidence="6" type="ORF">VTJ83DRAFT_159</name>
</gene>
<name>A0ABR4DK96_9PEZI</name>
<dbReference type="InterPro" id="IPR051820">
    <property type="entry name" value="FAD-binding_MO"/>
</dbReference>
<evidence type="ECO:0000256" key="2">
    <source>
        <dbReference type="ARBA" id="ARBA00022630"/>
    </source>
</evidence>
<dbReference type="PRINTS" id="PR00411">
    <property type="entry name" value="PNDRDTASEI"/>
</dbReference>
<evidence type="ECO:0000313" key="6">
    <source>
        <dbReference type="EMBL" id="KAL2270788.1"/>
    </source>
</evidence>
<keyword evidence="7" id="KW-1185">Reference proteome</keyword>
<comment type="cofactor">
    <cofactor evidence="1">
        <name>FAD</name>
        <dbReference type="ChEBI" id="CHEBI:57692"/>
    </cofactor>
</comment>
<accession>A0ABR4DK96</accession>
<reference evidence="6 7" key="1">
    <citation type="journal article" date="2024" name="Commun. Biol.">
        <title>Comparative genomic analysis of thermophilic fungi reveals convergent evolutionary adaptations and gene losses.</title>
        <authorList>
            <person name="Steindorff A.S."/>
            <person name="Aguilar-Pontes M.V."/>
            <person name="Robinson A.J."/>
            <person name="Andreopoulos B."/>
            <person name="LaButti K."/>
            <person name="Kuo A."/>
            <person name="Mondo S."/>
            <person name="Riley R."/>
            <person name="Otillar R."/>
            <person name="Haridas S."/>
            <person name="Lipzen A."/>
            <person name="Grimwood J."/>
            <person name="Schmutz J."/>
            <person name="Clum A."/>
            <person name="Reid I.D."/>
            <person name="Moisan M.C."/>
            <person name="Butler G."/>
            <person name="Nguyen T.T.M."/>
            <person name="Dewar K."/>
            <person name="Conant G."/>
            <person name="Drula E."/>
            <person name="Henrissat B."/>
            <person name="Hansel C."/>
            <person name="Singer S."/>
            <person name="Hutchinson M.I."/>
            <person name="de Vries R.P."/>
            <person name="Natvig D.O."/>
            <person name="Powell A.J."/>
            <person name="Tsang A."/>
            <person name="Grigoriev I.V."/>
        </authorList>
    </citation>
    <scope>NUCLEOTIDE SEQUENCE [LARGE SCALE GENOMIC DNA]</scope>
    <source>
        <strain evidence="6 7">ATCC 22073</strain>
    </source>
</reference>
<dbReference type="InterPro" id="IPR020946">
    <property type="entry name" value="Flavin_mOase-like"/>
</dbReference>
<dbReference type="RefSeq" id="XP_070869512.1">
    <property type="nucleotide sequence ID" value="XM_071007765.1"/>
</dbReference>
<comment type="caution">
    <text evidence="6">The sequence shown here is derived from an EMBL/GenBank/DDBJ whole genome shotgun (WGS) entry which is preliminary data.</text>
</comment>
<keyword evidence="3" id="KW-0274">FAD</keyword>
<dbReference type="InterPro" id="IPR036188">
    <property type="entry name" value="FAD/NAD-bd_sf"/>
</dbReference>
<evidence type="ECO:0000256" key="1">
    <source>
        <dbReference type="ARBA" id="ARBA00001974"/>
    </source>
</evidence>
<evidence type="ECO:0000256" key="5">
    <source>
        <dbReference type="ARBA" id="ARBA00023033"/>
    </source>
</evidence>
<dbReference type="GeneID" id="98122409"/>
<dbReference type="PANTHER" id="PTHR43872:SF1">
    <property type="entry name" value="MONOOXYGENASE, PUTATIVE (AFU_ORTHOLOGUE AFUA_8G02570)-RELATED"/>
    <property type="match status" value="1"/>
</dbReference>
<dbReference type="Pfam" id="PF00743">
    <property type="entry name" value="FMO-like"/>
    <property type="match status" value="1"/>
</dbReference>
<evidence type="ECO:0000256" key="3">
    <source>
        <dbReference type="ARBA" id="ARBA00022827"/>
    </source>
</evidence>
<dbReference type="EMBL" id="JAZGUE010000001">
    <property type="protein sequence ID" value="KAL2270788.1"/>
    <property type="molecule type" value="Genomic_DNA"/>
</dbReference>
<evidence type="ECO:0008006" key="8">
    <source>
        <dbReference type="Google" id="ProtNLM"/>
    </source>
</evidence>
<dbReference type="Proteomes" id="UP001600064">
    <property type="component" value="Unassembled WGS sequence"/>
</dbReference>
<dbReference type="Gene3D" id="3.50.50.60">
    <property type="entry name" value="FAD/NAD(P)-binding domain"/>
    <property type="match status" value="1"/>
</dbReference>
<keyword evidence="4" id="KW-0560">Oxidoreductase</keyword>
<proteinExistence type="predicted"/>
<evidence type="ECO:0000256" key="4">
    <source>
        <dbReference type="ARBA" id="ARBA00023002"/>
    </source>
</evidence>
<organism evidence="6 7">
    <name type="scientific">Remersonia thermophila</name>
    <dbReference type="NCBI Taxonomy" id="72144"/>
    <lineage>
        <taxon>Eukaryota</taxon>
        <taxon>Fungi</taxon>
        <taxon>Dikarya</taxon>
        <taxon>Ascomycota</taxon>
        <taxon>Pezizomycotina</taxon>
        <taxon>Sordariomycetes</taxon>
        <taxon>Sordariomycetidae</taxon>
        <taxon>Sordariales</taxon>
        <taxon>Sordariales incertae sedis</taxon>
        <taxon>Remersonia</taxon>
    </lineage>
</organism>
<protein>
    <recommendedName>
        <fullName evidence="8">FAD-containing monooxygenase EthA</fullName>
    </recommendedName>
</protein>
<keyword evidence="2" id="KW-0285">Flavoprotein</keyword>
<evidence type="ECO:0000313" key="7">
    <source>
        <dbReference type="Proteomes" id="UP001600064"/>
    </source>
</evidence>
<keyword evidence="5" id="KW-0503">Monooxygenase</keyword>
<sequence>MDVETLDIVIVGAGISGINAAYRVKTELPQHSFAVLERRAEVGGTWSFWKYPGFRTDSAMSLFGFAWNPWASDLNMAPGPLINKYIEDSVDAAGLSKAIRLGHRLVSADWSNEEQRWTLRVDVTGADGTVDTRLIKAWWVIFTTGYYSYEKPLPAVIPGIDRFQGRVVHPQFWDQSLDYAGKRVVIIGSGATAITLVPAMAETAGSVTMLQRTPSFVMTLPAHDALYGSLSRLLPSSWARQLHWWIRMILETLFVLYLRAFPASGRAYLLSEMRRQLPKGFEVERHFNPWYNPFEQRLCFCPAGDFFQALHRPGVRVVTDVIDTVTEAGIRLKSGAVLDADVIVTATGLYFSLLSTAAIRVDGEAINDTLGNRYIWNGSMLEGMPNAGLLTGYTTATWTPGADVRTKQLLKVIRHMDRTGAAAAAPCLDPAERARLGDNPAITLSSTYIRSAIGRIPKVGDRRPWVFGSCWAVDMWRYLTSDVRQGMKFWGSR</sequence>
<dbReference type="PANTHER" id="PTHR43872">
    <property type="entry name" value="MONOOXYGENASE, PUTATIVE (AFU_ORTHOLOGUE AFUA_8G02570)-RELATED"/>
    <property type="match status" value="1"/>
</dbReference>